<dbReference type="PANTHER" id="PTHR43226">
    <property type="entry name" value="XAA-PRO AMINOPEPTIDASE 3"/>
    <property type="match status" value="1"/>
</dbReference>
<feature type="non-terminal residue" evidence="8">
    <location>
        <position position="1"/>
    </location>
</feature>
<dbReference type="InterPro" id="IPR052433">
    <property type="entry name" value="X-Pro_dipept-like"/>
</dbReference>
<feature type="non-terminal residue" evidence="8">
    <location>
        <position position="557"/>
    </location>
</feature>
<dbReference type="Pfam" id="PF05195">
    <property type="entry name" value="AMP_N"/>
    <property type="match status" value="1"/>
</dbReference>
<comment type="caution">
    <text evidence="8">The sequence shown here is derived from an EMBL/GenBank/DDBJ whole genome shotgun (WGS) entry which is preliminary data.</text>
</comment>
<evidence type="ECO:0000256" key="5">
    <source>
        <dbReference type="ARBA" id="ARBA00023211"/>
    </source>
</evidence>
<feature type="region of interest" description="Disordered" evidence="6">
    <location>
        <begin position="93"/>
        <end position="113"/>
    </location>
</feature>
<proteinExistence type="inferred from homology"/>
<dbReference type="SUPFAM" id="SSF55920">
    <property type="entry name" value="Creatinase/aminopeptidase"/>
    <property type="match status" value="1"/>
</dbReference>
<dbReference type="Pfam" id="PF00557">
    <property type="entry name" value="Peptidase_M24"/>
    <property type="match status" value="1"/>
</dbReference>
<dbReference type="SMART" id="SM01011">
    <property type="entry name" value="AMP_N"/>
    <property type="match status" value="1"/>
</dbReference>
<dbReference type="Proteomes" id="UP001166052">
    <property type="component" value="Unassembled WGS sequence"/>
</dbReference>
<evidence type="ECO:0000256" key="2">
    <source>
        <dbReference type="ARBA" id="ARBA00008766"/>
    </source>
</evidence>
<evidence type="ECO:0000256" key="6">
    <source>
        <dbReference type="SAM" id="MobiDB-lite"/>
    </source>
</evidence>
<dbReference type="GO" id="GO:0004177">
    <property type="term" value="F:aminopeptidase activity"/>
    <property type="evidence" value="ECO:0007669"/>
    <property type="project" value="UniProtKB-KW"/>
</dbReference>
<name>A0ABS2Z4L6_POLSE</name>
<dbReference type="PANTHER" id="PTHR43226:SF4">
    <property type="entry name" value="XAA-PRO AMINOPEPTIDASE 3"/>
    <property type="match status" value="1"/>
</dbReference>
<dbReference type="InterPro" id="IPR000994">
    <property type="entry name" value="Pept_M24"/>
</dbReference>
<comment type="cofactor">
    <cofactor evidence="1">
        <name>Mn(2+)</name>
        <dbReference type="ChEBI" id="CHEBI:29035"/>
    </cofactor>
</comment>
<keyword evidence="9" id="KW-1185">Reference proteome</keyword>
<sequence>MSALPLFTGHACQTDKNAFQHSTSNQFTADCRCSRSEYWTKDMRDPLTFHHNTQIGITVIHDLWKAANFTPCVSCLRRWLYVQTCTGRQRKLPKRYLGQPSPHTHPHLLRPGEVTPGLSQTEYELRRHRLMSLVAAQTQGSSSTDNAVVLLSHPTVYMTNDIPFPFHQNTDFLYLSGCLEEDCALVLKSVPGVALPAHKALLFVPRRDPTRELWDGPRSGTDGAVALTGVDDAYPIDELARFVQNTKDEGCTLWYDYNHVSHPRLHHDVMLSLVEAKNKTSNRVRPVRSLVHSLRVIKSPAEIEIMKNAGKITAQAFMNTMMTSRSLKNESLLYAKFDYECRIHGANFLAYPPVIAGGNRSNTLHYVSNNQMLKDDEMVLLDGGCELSGYVSDITRTWPVNGRFSLPQAELYQAVLDVQKACLGLCSPGVSLDNIYSLMQTLIGQKLKELGIVGKKSKDHDIYRAARQYCPHHVGHYLGMDVHDTPEVSRSQTLRPGMVITIEPGIYIPEDDGSSPARYQGLGVRIEDDVVITESGPPLVLSCDAPKEIQDIESICQ</sequence>
<keyword evidence="4" id="KW-0378">Hydrolase</keyword>
<comment type="similarity">
    <text evidence="2">Belongs to the peptidase M24B family.</text>
</comment>
<keyword evidence="8" id="KW-0031">Aminopeptidase</keyword>
<dbReference type="EMBL" id="JAAWVN010019861">
    <property type="protein sequence ID" value="MBN3293107.1"/>
    <property type="molecule type" value="Genomic_DNA"/>
</dbReference>
<dbReference type="Gene3D" id="3.40.350.10">
    <property type="entry name" value="Creatinase/prolidase N-terminal domain"/>
    <property type="match status" value="1"/>
</dbReference>
<organism evidence="8 9">
    <name type="scientific">Polypterus senegalus</name>
    <name type="common">Senegal bichir</name>
    <dbReference type="NCBI Taxonomy" id="55291"/>
    <lineage>
        <taxon>Eukaryota</taxon>
        <taxon>Metazoa</taxon>
        <taxon>Chordata</taxon>
        <taxon>Craniata</taxon>
        <taxon>Vertebrata</taxon>
        <taxon>Euteleostomi</taxon>
        <taxon>Actinopterygii</taxon>
        <taxon>Polypteriformes</taxon>
        <taxon>Polypteridae</taxon>
        <taxon>Polypterus</taxon>
    </lineage>
</organism>
<dbReference type="InterPro" id="IPR007865">
    <property type="entry name" value="Aminopep_P_N"/>
</dbReference>
<dbReference type="InterPro" id="IPR036005">
    <property type="entry name" value="Creatinase/aminopeptidase-like"/>
</dbReference>
<accession>A0ABS2Z4L6</accession>
<dbReference type="InterPro" id="IPR029149">
    <property type="entry name" value="Creatin/AminoP/Spt16_N"/>
</dbReference>
<evidence type="ECO:0000313" key="8">
    <source>
        <dbReference type="EMBL" id="MBN3293107.1"/>
    </source>
</evidence>
<gene>
    <name evidence="8" type="primary">Xpnpep3</name>
    <name evidence="8" type="ORF">GTO92_0005960</name>
</gene>
<dbReference type="Gene3D" id="3.90.230.10">
    <property type="entry name" value="Creatinase/methionine aminopeptidase superfamily"/>
    <property type="match status" value="1"/>
</dbReference>
<evidence type="ECO:0000313" key="9">
    <source>
        <dbReference type="Proteomes" id="UP001166052"/>
    </source>
</evidence>
<dbReference type="SUPFAM" id="SSF53092">
    <property type="entry name" value="Creatinase/prolidase N-terminal domain"/>
    <property type="match status" value="1"/>
</dbReference>
<feature type="domain" description="Aminopeptidase P N-terminal" evidence="7">
    <location>
        <begin position="118"/>
        <end position="264"/>
    </location>
</feature>
<keyword evidence="8" id="KW-0645">Protease</keyword>
<keyword evidence="5" id="KW-0464">Manganese</keyword>
<reference evidence="8" key="1">
    <citation type="journal article" date="2021" name="Cell">
        <title>Tracing the genetic footprints of vertebrate landing in non-teleost ray-finned fishes.</title>
        <authorList>
            <person name="Bi X."/>
            <person name="Wang K."/>
            <person name="Yang L."/>
            <person name="Pan H."/>
            <person name="Jiang H."/>
            <person name="Wei Q."/>
            <person name="Fang M."/>
            <person name="Yu H."/>
            <person name="Zhu C."/>
            <person name="Cai Y."/>
            <person name="He Y."/>
            <person name="Gan X."/>
            <person name="Zeng H."/>
            <person name="Yu D."/>
            <person name="Zhu Y."/>
            <person name="Jiang H."/>
            <person name="Qiu Q."/>
            <person name="Yang H."/>
            <person name="Zhang Y.E."/>
            <person name="Wang W."/>
            <person name="Zhu M."/>
            <person name="He S."/>
            <person name="Zhang G."/>
        </authorList>
    </citation>
    <scope>NUCLEOTIDE SEQUENCE</scope>
    <source>
        <strain evidence="8">Bchr_001</strain>
    </source>
</reference>
<evidence type="ECO:0000259" key="7">
    <source>
        <dbReference type="SMART" id="SM01011"/>
    </source>
</evidence>
<evidence type="ECO:0000256" key="4">
    <source>
        <dbReference type="ARBA" id="ARBA00022801"/>
    </source>
</evidence>
<evidence type="ECO:0000256" key="3">
    <source>
        <dbReference type="ARBA" id="ARBA00022723"/>
    </source>
</evidence>
<evidence type="ECO:0000256" key="1">
    <source>
        <dbReference type="ARBA" id="ARBA00001936"/>
    </source>
</evidence>
<dbReference type="CDD" id="cd01087">
    <property type="entry name" value="Prolidase"/>
    <property type="match status" value="1"/>
</dbReference>
<keyword evidence="3" id="KW-0479">Metal-binding</keyword>
<protein>
    <submittedName>
        <fullName evidence="8">XPP3 aminopeptidase</fullName>
    </submittedName>
</protein>